<accession>S9UQ24</accession>
<protein>
    <submittedName>
        <fullName evidence="2">Uncharacterized protein</fullName>
    </submittedName>
</protein>
<evidence type="ECO:0000313" key="3">
    <source>
        <dbReference type="Proteomes" id="UP000015354"/>
    </source>
</evidence>
<gene>
    <name evidence="2" type="ORF">STCU_03730</name>
</gene>
<feature type="transmembrane region" description="Helical" evidence="1">
    <location>
        <begin position="6"/>
        <end position="22"/>
    </location>
</feature>
<comment type="caution">
    <text evidence="2">The sequence shown here is derived from an EMBL/GenBank/DDBJ whole genome shotgun (WGS) entry which is preliminary data.</text>
</comment>
<name>S9UQ24_9TRYP</name>
<dbReference type="AlphaFoldDB" id="S9UQ24"/>
<keyword evidence="1" id="KW-0472">Membrane</keyword>
<sequence>MSPLLLFMMMMIIATVIARFLTSRKPLRQGKKKSTNMKEKVVPIPFLGKDVSAWLYRTTRWTREHPWKTSGILLACVGGSILYEAQVTHKNRILSPNVNNHLEYQLKQSEALRAAAGLKEALPDEVAQDAQKLREHSQRTVLEAEALLAKAKSPEEREALQKLIDAEKQLMSGIHDTTMLVRSGQLLVRAPHWEIRNNERNWSILARDRQQQKDHYWYRAERSKEDDYARNTYSRP</sequence>
<dbReference type="Proteomes" id="UP000015354">
    <property type="component" value="Unassembled WGS sequence"/>
</dbReference>
<organism evidence="2 3">
    <name type="scientific">Strigomonas culicis</name>
    <dbReference type="NCBI Taxonomy" id="28005"/>
    <lineage>
        <taxon>Eukaryota</taxon>
        <taxon>Discoba</taxon>
        <taxon>Euglenozoa</taxon>
        <taxon>Kinetoplastea</taxon>
        <taxon>Metakinetoplastina</taxon>
        <taxon>Trypanosomatida</taxon>
        <taxon>Trypanosomatidae</taxon>
        <taxon>Strigomonadinae</taxon>
        <taxon>Strigomonas</taxon>
    </lineage>
</organism>
<keyword evidence="1" id="KW-0812">Transmembrane</keyword>
<evidence type="ECO:0000256" key="1">
    <source>
        <dbReference type="SAM" id="Phobius"/>
    </source>
</evidence>
<evidence type="ECO:0000313" key="2">
    <source>
        <dbReference type="EMBL" id="EPY30973.1"/>
    </source>
</evidence>
<keyword evidence="1" id="KW-1133">Transmembrane helix</keyword>
<reference evidence="2 3" key="1">
    <citation type="journal article" date="2013" name="PLoS ONE">
        <title>Predicting the Proteins of Angomonas deanei, Strigomonas culicis and Their Respective Endosymbionts Reveals New Aspects of the Trypanosomatidae Family.</title>
        <authorList>
            <person name="Motta M.C."/>
            <person name="Martins A.C."/>
            <person name="de Souza S.S."/>
            <person name="Catta-Preta C.M."/>
            <person name="Silva R."/>
            <person name="Klein C.C."/>
            <person name="de Almeida L.G."/>
            <person name="de Lima Cunha O."/>
            <person name="Ciapina L.P."/>
            <person name="Brocchi M."/>
            <person name="Colabardini A.C."/>
            <person name="de Araujo Lima B."/>
            <person name="Machado C.R."/>
            <person name="de Almeida Soares C.M."/>
            <person name="Probst C.M."/>
            <person name="de Menezes C.B."/>
            <person name="Thompson C.E."/>
            <person name="Bartholomeu D.C."/>
            <person name="Gradia D.F."/>
            <person name="Pavoni D.P."/>
            <person name="Grisard E.C."/>
            <person name="Fantinatti-Garboggini F."/>
            <person name="Marchini F.K."/>
            <person name="Rodrigues-Luiz G.F."/>
            <person name="Wagner G."/>
            <person name="Goldman G.H."/>
            <person name="Fietto J.L."/>
            <person name="Elias M.C."/>
            <person name="Goldman M.H."/>
            <person name="Sagot M.F."/>
            <person name="Pereira M."/>
            <person name="Stoco P.H."/>
            <person name="de Mendonca-Neto R.P."/>
            <person name="Teixeira S.M."/>
            <person name="Maciel T.E."/>
            <person name="de Oliveira Mendes T.A."/>
            <person name="Urmenyi T.P."/>
            <person name="de Souza W."/>
            <person name="Schenkman S."/>
            <person name="de Vasconcelos A.T."/>
        </authorList>
    </citation>
    <scope>NUCLEOTIDE SEQUENCE [LARGE SCALE GENOMIC DNA]</scope>
</reference>
<dbReference type="OrthoDB" id="269259at2759"/>
<keyword evidence="3" id="KW-1185">Reference proteome</keyword>
<proteinExistence type="predicted"/>
<dbReference type="EMBL" id="ATMH01003730">
    <property type="protein sequence ID" value="EPY30973.1"/>
    <property type="molecule type" value="Genomic_DNA"/>
</dbReference>